<evidence type="ECO:0000259" key="6">
    <source>
        <dbReference type="PROSITE" id="PS50977"/>
    </source>
</evidence>
<dbReference type="EMBL" id="BSRZ01000008">
    <property type="protein sequence ID" value="GLW65368.1"/>
    <property type="molecule type" value="Genomic_DNA"/>
</dbReference>
<sequence>MESTRGVMNGGGARPEDGRRALAERNDRRIREAARAVFTADPEAPVSAVARHAGVGISALYRRYRSKEDLLQRLADEGMDRYLAEVERALADDRDPWTAFADFMRRCLDMGAGTLALRLAGGVPATEEMTAKESRMREATERLLDRLKEAGAVRRDIGAGDVAVVLEHVHAIRVGEDERLRRLRHRYLTFVLAGLRMPEDVELPGPAPTWQEVRAR</sequence>
<dbReference type="InterPro" id="IPR050109">
    <property type="entry name" value="HTH-type_TetR-like_transc_reg"/>
</dbReference>
<dbReference type="Pfam" id="PF00440">
    <property type="entry name" value="TetR_N"/>
    <property type="match status" value="1"/>
</dbReference>
<feature type="domain" description="HTH tetR-type" evidence="6">
    <location>
        <begin position="24"/>
        <end position="82"/>
    </location>
</feature>
<dbReference type="Pfam" id="PF21597">
    <property type="entry name" value="TetR_C_43"/>
    <property type="match status" value="1"/>
</dbReference>
<dbReference type="InterPro" id="IPR049445">
    <property type="entry name" value="TetR_SbtR-like_C"/>
</dbReference>
<accession>A0A9W6PYL9</accession>
<dbReference type="InterPro" id="IPR001647">
    <property type="entry name" value="HTH_TetR"/>
</dbReference>
<protein>
    <submittedName>
        <fullName evidence="7">TetR family transcriptional regulator</fullName>
    </submittedName>
</protein>
<evidence type="ECO:0000313" key="7">
    <source>
        <dbReference type="EMBL" id="GLW65368.1"/>
    </source>
</evidence>
<feature type="region of interest" description="Disordered" evidence="5">
    <location>
        <begin position="1"/>
        <end position="21"/>
    </location>
</feature>
<gene>
    <name evidence="7" type="ORF">Arub01_36120</name>
</gene>
<evidence type="ECO:0000256" key="2">
    <source>
        <dbReference type="ARBA" id="ARBA00023125"/>
    </source>
</evidence>
<organism evidence="7 8">
    <name type="scientific">Actinomadura rubrobrunea</name>
    <dbReference type="NCBI Taxonomy" id="115335"/>
    <lineage>
        <taxon>Bacteria</taxon>
        <taxon>Bacillati</taxon>
        <taxon>Actinomycetota</taxon>
        <taxon>Actinomycetes</taxon>
        <taxon>Streptosporangiales</taxon>
        <taxon>Thermomonosporaceae</taxon>
        <taxon>Actinomadura</taxon>
    </lineage>
</organism>
<evidence type="ECO:0000256" key="1">
    <source>
        <dbReference type="ARBA" id="ARBA00023015"/>
    </source>
</evidence>
<dbReference type="PROSITE" id="PS50977">
    <property type="entry name" value="HTH_TETR_2"/>
    <property type="match status" value="1"/>
</dbReference>
<evidence type="ECO:0000313" key="8">
    <source>
        <dbReference type="Proteomes" id="UP001165124"/>
    </source>
</evidence>
<dbReference type="PANTHER" id="PTHR30055">
    <property type="entry name" value="HTH-TYPE TRANSCRIPTIONAL REGULATOR RUTR"/>
    <property type="match status" value="1"/>
</dbReference>
<reference evidence="7" key="1">
    <citation type="submission" date="2023-02" db="EMBL/GenBank/DDBJ databases">
        <title>Actinomadura rubrobrunea NBRC 14622.</title>
        <authorList>
            <person name="Ichikawa N."/>
            <person name="Sato H."/>
            <person name="Tonouchi N."/>
        </authorList>
    </citation>
    <scope>NUCLEOTIDE SEQUENCE</scope>
    <source>
        <strain evidence="7">NBRC 14622</strain>
    </source>
</reference>
<dbReference type="GO" id="GO:0003700">
    <property type="term" value="F:DNA-binding transcription factor activity"/>
    <property type="evidence" value="ECO:0007669"/>
    <property type="project" value="TreeGrafter"/>
</dbReference>
<feature type="DNA-binding region" description="H-T-H motif" evidence="4">
    <location>
        <begin position="45"/>
        <end position="64"/>
    </location>
</feature>
<dbReference type="PANTHER" id="PTHR30055:SF234">
    <property type="entry name" value="HTH-TYPE TRANSCRIPTIONAL REGULATOR BETI"/>
    <property type="match status" value="1"/>
</dbReference>
<evidence type="ECO:0000256" key="5">
    <source>
        <dbReference type="SAM" id="MobiDB-lite"/>
    </source>
</evidence>
<dbReference type="AlphaFoldDB" id="A0A9W6PYL9"/>
<dbReference type="GO" id="GO:0000976">
    <property type="term" value="F:transcription cis-regulatory region binding"/>
    <property type="evidence" value="ECO:0007669"/>
    <property type="project" value="TreeGrafter"/>
</dbReference>
<name>A0A9W6PYL9_9ACTN</name>
<dbReference type="RefSeq" id="WP_217998476.1">
    <property type="nucleotide sequence ID" value="NZ_BSRZ01000008.1"/>
</dbReference>
<proteinExistence type="predicted"/>
<keyword evidence="2 4" id="KW-0238">DNA-binding</keyword>
<dbReference type="Proteomes" id="UP001165124">
    <property type="component" value="Unassembled WGS sequence"/>
</dbReference>
<keyword evidence="8" id="KW-1185">Reference proteome</keyword>
<keyword evidence="1" id="KW-0805">Transcription regulation</keyword>
<keyword evidence="3" id="KW-0804">Transcription</keyword>
<evidence type="ECO:0000256" key="4">
    <source>
        <dbReference type="PROSITE-ProRule" id="PRU00335"/>
    </source>
</evidence>
<comment type="caution">
    <text evidence="7">The sequence shown here is derived from an EMBL/GenBank/DDBJ whole genome shotgun (WGS) entry which is preliminary data.</text>
</comment>
<evidence type="ECO:0000256" key="3">
    <source>
        <dbReference type="ARBA" id="ARBA00023163"/>
    </source>
</evidence>